<proteinExistence type="predicted"/>
<reference evidence="2 3" key="1">
    <citation type="submission" date="2024-11" db="EMBL/GenBank/DDBJ databases">
        <title>Adaptive evolution of stress response genes in parasites aligns with host niche diversity.</title>
        <authorList>
            <person name="Hahn C."/>
            <person name="Resl P."/>
        </authorList>
    </citation>
    <scope>NUCLEOTIDE SEQUENCE [LARGE SCALE GENOMIC DNA]</scope>
    <source>
        <strain evidence="2">EGGRZ-B1_66</strain>
        <tissue evidence="2">Body</tissue>
    </source>
</reference>
<evidence type="ECO:0000313" key="3">
    <source>
        <dbReference type="Proteomes" id="UP001626550"/>
    </source>
</evidence>
<feature type="region of interest" description="Disordered" evidence="1">
    <location>
        <begin position="47"/>
        <end position="109"/>
    </location>
</feature>
<comment type="caution">
    <text evidence="2">The sequence shown here is derived from an EMBL/GenBank/DDBJ whole genome shotgun (WGS) entry which is preliminary data.</text>
</comment>
<protein>
    <submittedName>
        <fullName evidence="2">Uncharacterized protein</fullName>
    </submittedName>
</protein>
<dbReference type="Proteomes" id="UP001626550">
    <property type="component" value="Unassembled WGS sequence"/>
</dbReference>
<feature type="region of interest" description="Disordered" evidence="1">
    <location>
        <begin position="1"/>
        <end position="34"/>
    </location>
</feature>
<accession>A0ABD2QFG3</accession>
<evidence type="ECO:0000256" key="1">
    <source>
        <dbReference type="SAM" id="MobiDB-lite"/>
    </source>
</evidence>
<keyword evidence="3" id="KW-1185">Reference proteome</keyword>
<sequence length="157" mass="17528">MTYLFTLAVSTAPKDNNQSKSCKRRMRKKNKKHQELLAQELSEIAELETLEEQPTEMSPKESSESKSHMLPSLAAPRSCSWAGCEEEEEPSRPVTRSMSRRLSQMKRPAVEVLDEKPLKRSVSLAQIATSLFRGIAWPFVTLLSRAASELVPSPAGA</sequence>
<dbReference type="AlphaFoldDB" id="A0ABD2QFG3"/>
<dbReference type="EMBL" id="JBJKFK010000264">
    <property type="protein sequence ID" value="KAL3318271.1"/>
    <property type="molecule type" value="Genomic_DNA"/>
</dbReference>
<organism evidence="2 3">
    <name type="scientific">Cichlidogyrus casuarinus</name>
    <dbReference type="NCBI Taxonomy" id="1844966"/>
    <lineage>
        <taxon>Eukaryota</taxon>
        <taxon>Metazoa</taxon>
        <taxon>Spiralia</taxon>
        <taxon>Lophotrochozoa</taxon>
        <taxon>Platyhelminthes</taxon>
        <taxon>Monogenea</taxon>
        <taxon>Monopisthocotylea</taxon>
        <taxon>Dactylogyridea</taxon>
        <taxon>Ancyrocephalidae</taxon>
        <taxon>Cichlidogyrus</taxon>
    </lineage>
</organism>
<gene>
    <name evidence="2" type="ORF">Ciccas_003067</name>
</gene>
<evidence type="ECO:0000313" key="2">
    <source>
        <dbReference type="EMBL" id="KAL3318271.1"/>
    </source>
</evidence>
<name>A0ABD2QFG3_9PLAT</name>
<feature type="compositionally biased region" description="Basic and acidic residues" evidence="1">
    <location>
        <begin position="58"/>
        <end position="67"/>
    </location>
</feature>
<feature type="compositionally biased region" description="Basic residues" evidence="1">
    <location>
        <begin position="21"/>
        <end position="32"/>
    </location>
</feature>